<dbReference type="EMBL" id="UYWY01019509">
    <property type="protein sequence ID" value="VDM37862.1"/>
    <property type="molecule type" value="Genomic_DNA"/>
</dbReference>
<dbReference type="Pfam" id="PF00092">
    <property type="entry name" value="VWA"/>
    <property type="match status" value="1"/>
</dbReference>
<dbReference type="SMART" id="SM00327">
    <property type="entry name" value="VWA"/>
    <property type="match status" value="1"/>
</dbReference>
<protein>
    <submittedName>
        <fullName evidence="4">VWFA domain-containing protein</fullName>
    </submittedName>
</protein>
<accession>A0A183UDH1</accession>
<reference evidence="4" key="1">
    <citation type="submission" date="2016-06" db="UniProtKB">
        <authorList>
            <consortium name="WormBaseParasite"/>
        </authorList>
    </citation>
    <scope>IDENTIFICATION</scope>
</reference>
<evidence type="ECO:0000259" key="1">
    <source>
        <dbReference type="PROSITE" id="PS50234"/>
    </source>
</evidence>
<dbReference type="InterPro" id="IPR002035">
    <property type="entry name" value="VWF_A"/>
</dbReference>
<dbReference type="WBParaSite" id="TCNE_0000654101-mRNA-1">
    <property type="protein sequence ID" value="TCNE_0000654101-mRNA-1"/>
    <property type="gene ID" value="TCNE_0000654101"/>
</dbReference>
<dbReference type="PANTHER" id="PTHR24020">
    <property type="entry name" value="COLLAGEN ALPHA"/>
    <property type="match status" value="1"/>
</dbReference>
<feature type="domain" description="VWFA" evidence="1">
    <location>
        <begin position="44"/>
        <end position="196"/>
    </location>
</feature>
<dbReference type="PROSITE" id="PS50234">
    <property type="entry name" value="VWFA"/>
    <property type="match status" value="1"/>
</dbReference>
<dbReference type="PANTHER" id="PTHR24020:SF84">
    <property type="entry name" value="VWFA DOMAIN-CONTAINING PROTEIN"/>
    <property type="match status" value="1"/>
</dbReference>
<dbReference type="Gene3D" id="3.40.50.410">
    <property type="entry name" value="von Willebrand factor, type A domain"/>
    <property type="match status" value="1"/>
</dbReference>
<dbReference type="Proteomes" id="UP000050794">
    <property type="component" value="Unassembled WGS sequence"/>
</dbReference>
<name>A0A183UDH1_TOXCA</name>
<keyword evidence="3" id="KW-1185">Reference proteome</keyword>
<dbReference type="AlphaFoldDB" id="A0A183UDH1"/>
<dbReference type="SUPFAM" id="SSF53300">
    <property type="entry name" value="vWA-like"/>
    <property type="match status" value="1"/>
</dbReference>
<sequence length="196" mass="21826">MKQTFVAQRDGKRFEGQQQVIIAAFVYVKTQTQRPIFPVSCYLNVLVILDRSDSVKGGFNRSRDFVANVSDELNIGPNAHRVAMIVYSGLNYRREVFKWNFAKNNAEFQRTVLGLRAIGGTTNTKKALEIGLELMESRNKSIPTLIMVVTDGRSADDPKEPAKALQEIPNTWMFAAATGDPLLADRSFVLAIRSGA</sequence>
<proteinExistence type="predicted"/>
<gene>
    <name evidence="2" type="ORF">TCNE_LOCUS6541</name>
</gene>
<organism evidence="3 4">
    <name type="scientific">Toxocara canis</name>
    <name type="common">Canine roundworm</name>
    <dbReference type="NCBI Taxonomy" id="6265"/>
    <lineage>
        <taxon>Eukaryota</taxon>
        <taxon>Metazoa</taxon>
        <taxon>Ecdysozoa</taxon>
        <taxon>Nematoda</taxon>
        <taxon>Chromadorea</taxon>
        <taxon>Rhabditida</taxon>
        <taxon>Spirurina</taxon>
        <taxon>Ascaridomorpha</taxon>
        <taxon>Ascaridoidea</taxon>
        <taxon>Toxocaridae</taxon>
        <taxon>Toxocara</taxon>
    </lineage>
</organism>
<dbReference type="InterPro" id="IPR036465">
    <property type="entry name" value="vWFA_dom_sf"/>
</dbReference>
<evidence type="ECO:0000313" key="3">
    <source>
        <dbReference type="Proteomes" id="UP000050794"/>
    </source>
</evidence>
<dbReference type="InterPro" id="IPR050525">
    <property type="entry name" value="ECM_Assembly_Org"/>
</dbReference>
<reference evidence="2 3" key="2">
    <citation type="submission" date="2018-11" db="EMBL/GenBank/DDBJ databases">
        <authorList>
            <consortium name="Pathogen Informatics"/>
        </authorList>
    </citation>
    <scope>NUCLEOTIDE SEQUENCE [LARGE SCALE GENOMIC DNA]</scope>
</reference>
<evidence type="ECO:0000313" key="2">
    <source>
        <dbReference type="EMBL" id="VDM37862.1"/>
    </source>
</evidence>
<evidence type="ECO:0000313" key="4">
    <source>
        <dbReference type="WBParaSite" id="TCNE_0000654101-mRNA-1"/>
    </source>
</evidence>